<gene>
    <name evidence="2" type="ORF">SRB5_69310</name>
</gene>
<protein>
    <submittedName>
        <fullName evidence="2">Uncharacterized protein</fullName>
    </submittedName>
</protein>
<feature type="compositionally biased region" description="Basic and acidic residues" evidence="1">
    <location>
        <begin position="202"/>
        <end position="225"/>
    </location>
</feature>
<dbReference type="Proteomes" id="UP000466345">
    <property type="component" value="Unassembled WGS sequence"/>
</dbReference>
<evidence type="ECO:0000313" key="2">
    <source>
        <dbReference type="EMBL" id="MQY16729.1"/>
    </source>
</evidence>
<evidence type="ECO:0000313" key="3">
    <source>
        <dbReference type="Proteomes" id="UP000466345"/>
    </source>
</evidence>
<feature type="compositionally biased region" description="Basic and acidic residues" evidence="1">
    <location>
        <begin position="79"/>
        <end position="98"/>
    </location>
</feature>
<feature type="region of interest" description="Disordered" evidence="1">
    <location>
        <begin position="166"/>
        <end position="386"/>
    </location>
</feature>
<feature type="compositionally biased region" description="Basic and acidic residues" evidence="1">
    <location>
        <begin position="36"/>
        <end position="57"/>
    </location>
</feature>
<dbReference type="AlphaFoldDB" id="A0A7K0CTD9"/>
<feature type="compositionally biased region" description="Basic residues" evidence="1">
    <location>
        <begin position="183"/>
        <end position="201"/>
    </location>
</feature>
<organism evidence="2 3">
    <name type="scientific">Streptomyces smaragdinus</name>
    <dbReference type="NCBI Taxonomy" id="2585196"/>
    <lineage>
        <taxon>Bacteria</taxon>
        <taxon>Bacillati</taxon>
        <taxon>Actinomycetota</taxon>
        <taxon>Actinomycetes</taxon>
        <taxon>Kitasatosporales</taxon>
        <taxon>Streptomycetaceae</taxon>
        <taxon>Streptomyces</taxon>
    </lineage>
</organism>
<keyword evidence="3" id="KW-1185">Reference proteome</keyword>
<proteinExistence type="predicted"/>
<feature type="compositionally biased region" description="Basic residues" evidence="1">
    <location>
        <begin position="334"/>
        <end position="356"/>
    </location>
</feature>
<sequence length="386" mass="44469">MPHWFASVSTIHRPRPRWRSADSGRRRGRAPAAGSGHHDDHDDAEHGLTDGRGEGELALRGLPDVGPARIATRHRRIVERRAPAETQPDHLPHREVQQHRRQRHRAAPGRRPSRQRQRAEHQQGEREHRVVHHRSPADHHTVLERGVRQVMEVVLRTQAVRVRCQQAHDPGHRHRPEEQQQRTAHRLRTARNGRRGVRIRQHQHDQHRHRDEHRGHPCGDDHDLEVAAPHVHRAEPVRLRQSRQLTGGDRQHHPGGDQGPAPCPRTLRRREDADRQQHDGHRPDLRAEQLRARVHPRIEEPLEELAGADLGELEVVDHPGDDREPEQQQQNPGCHRRAGPRPSHRRRSWYRSRICHGRPTPCSRVPSEPAHHPGANGPEAATVAEL</sequence>
<feature type="compositionally biased region" description="Basic residues" evidence="1">
    <location>
        <begin position="99"/>
        <end position="116"/>
    </location>
</feature>
<reference evidence="2 3" key="1">
    <citation type="submission" date="2019-10" db="EMBL/GenBank/DDBJ databases">
        <title>Streptomyces smaragdinus sp. nov. and Streptomyces fabii sp. nov., isolated from the gut of fungus growing-termite Macrotermes natalensis.</title>
        <authorList>
            <person name="Schwitalla J."/>
            <person name="Benndorf R."/>
            <person name="Martin K."/>
            <person name="De Beer W."/>
            <person name="Kaster A.-K."/>
            <person name="Vollmers J."/>
            <person name="Poulsen M."/>
            <person name="Beemelmanns C."/>
        </authorList>
    </citation>
    <scope>NUCLEOTIDE SEQUENCE [LARGE SCALE GENOMIC DNA]</scope>
    <source>
        <strain evidence="2 3">RB5</strain>
    </source>
</reference>
<feature type="compositionally biased region" description="Basic and acidic residues" evidence="1">
    <location>
        <begin position="117"/>
        <end position="128"/>
    </location>
</feature>
<accession>A0A7K0CTD9</accession>
<feature type="region of interest" description="Disordered" evidence="1">
    <location>
        <begin position="1"/>
        <end position="136"/>
    </location>
</feature>
<name>A0A7K0CTD9_9ACTN</name>
<comment type="caution">
    <text evidence="2">The sequence shown here is derived from an EMBL/GenBank/DDBJ whole genome shotgun (WGS) entry which is preliminary data.</text>
</comment>
<evidence type="ECO:0000256" key="1">
    <source>
        <dbReference type="SAM" id="MobiDB-lite"/>
    </source>
</evidence>
<feature type="compositionally biased region" description="Basic and acidic residues" evidence="1">
    <location>
        <begin position="315"/>
        <end position="326"/>
    </location>
</feature>
<feature type="compositionally biased region" description="Basic and acidic residues" evidence="1">
    <location>
        <begin position="269"/>
        <end position="300"/>
    </location>
</feature>
<dbReference type="EMBL" id="WEGJ01000068">
    <property type="protein sequence ID" value="MQY16729.1"/>
    <property type="molecule type" value="Genomic_DNA"/>
</dbReference>